<dbReference type="InterPro" id="IPR047057">
    <property type="entry name" value="MerR_fam"/>
</dbReference>
<gene>
    <name evidence="6" type="ORF">F4V43_07300</name>
</gene>
<organism evidence="6 7">
    <name type="scientific">Paenibacillus spiritus</name>
    <dbReference type="NCBI Taxonomy" id="2496557"/>
    <lineage>
        <taxon>Bacteria</taxon>
        <taxon>Bacillati</taxon>
        <taxon>Bacillota</taxon>
        <taxon>Bacilli</taxon>
        <taxon>Bacillales</taxon>
        <taxon>Paenibacillaceae</taxon>
        <taxon>Paenibacillus</taxon>
    </lineage>
</organism>
<dbReference type="PANTHER" id="PTHR30204:SF94">
    <property type="entry name" value="HEAVY METAL-DEPENDENT TRANSCRIPTIONAL REGULATOR HI_0293-RELATED"/>
    <property type="match status" value="1"/>
</dbReference>
<dbReference type="Gene3D" id="1.10.1660.10">
    <property type="match status" value="1"/>
</dbReference>
<dbReference type="PANTHER" id="PTHR30204">
    <property type="entry name" value="REDOX-CYCLING DRUG-SENSING TRANSCRIPTIONAL ACTIVATOR SOXR"/>
    <property type="match status" value="1"/>
</dbReference>
<comment type="caution">
    <text evidence="6">The sequence shown here is derived from an EMBL/GenBank/DDBJ whole genome shotgun (WGS) entry which is preliminary data.</text>
</comment>
<dbReference type="SUPFAM" id="SSF46955">
    <property type="entry name" value="Putative DNA-binding domain"/>
    <property type="match status" value="1"/>
</dbReference>
<evidence type="ECO:0000256" key="4">
    <source>
        <dbReference type="SAM" id="Coils"/>
    </source>
</evidence>
<evidence type="ECO:0000256" key="1">
    <source>
        <dbReference type="ARBA" id="ARBA00023015"/>
    </source>
</evidence>
<evidence type="ECO:0000313" key="7">
    <source>
        <dbReference type="Proteomes" id="UP000367750"/>
    </source>
</evidence>
<dbReference type="InterPro" id="IPR000551">
    <property type="entry name" value="MerR-type_HTH_dom"/>
</dbReference>
<dbReference type="GO" id="GO:0003700">
    <property type="term" value="F:DNA-binding transcription factor activity"/>
    <property type="evidence" value="ECO:0007669"/>
    <property type="project" value="InterPro"/>
</dbReference>
<proteinExistence type="predicted"/>
<name>A0A5J5GDK4_9BACL</name>
<feature type="domain" description="HTH merR-type" evidence="5">
    <location>
        <begin position="1"/>
        <end position="71"/>
    </location>
</feature>
<dbReference type="Proteomes" id="UP000367750">
    <property type="component" value="Unassembled WGS sequence"/>
</dbReference>
<dbReference type="OrthoDB" id="9791488at2"/>
<accession>A0A5J5GDK4</accession>
<keyword evidence="7" id="KW-1185">Reference proteome</keyword>
<evidence type="ECO:0000313" key="6">
    <source>
        <dbReference type="EMBL" id="KAA9005872.1"/>
    </source>
</evidence>
<evidence type="ECO:0000256" key="2">
    <source>
        <dbReference type="ARBA" id="ARBA00023125"/>
    </source>
</evidence>
<dbReference type="GO" id="GO:0003677">
    <property type="term" value="F:DNA binding"/>
    <property type="evidence" value="ECO:0007669"/>
    <property type="project" value="UniProtKB-KW"/>
</dbReference>
<protein>
    <submittedName>
        <fullName evidence="6">MerR family transcriptional regulator</fullName>
    </submittedName>
</protein>
<dbReference type="Pfam" id="PF13411">
    <property type="entry name" value="MerR_1"/>
    <property type="match status" value="1"/>
</dbReference>
<keyword evidence="1" id="KW-0805">Transcription regulation</keyword>
<dbReference type="InterPro" id="IPR009061">
    <property type="entry name" value="DNA-bd_dom_put_sf"/>
</dbReference>
<keyword evidence="4" id="KW-0175">Coiled coil</keyword>
<dbReference type="AlphaFoldDB" id="A0A5J5GDK4"/>
<keyword evidence="2" id="KW-0238">DNA-binding</keyword>
<keyword evidence="3" id="KW-0804">Transcription</keyword>
<feature type="coiled-coil region" evidence="4">
    <location>
        <begin position="83"/>
        <end position="110"/>
    </location>
</feature>
<dbReference type="SMART" id="SM00422">
    <property type="entry name" value="HTH_MERR"/>
    <property type="match status" value="1"/>
</dbReference>
<sequence length="131" mass="15457">MKINELSEKTGLTPPTIRFYEKEGLLDHRHVQRLENNYRDYSDDAVRHLNLLKRFQSVGFSLDELKEINQETAGNQFTLAKSIEVLRNKMLEIERKREEFDQIYRTLEEMLGHKAAMMKDIEGGTVRRTSL</sequence>
<dbReference type="RefSeq" id="WP_150457573.1">
    <property type="nucleotide sequence ID" value="NZ_VYKK01000007.1"/>
</dbReference>
<dbReference type="PROSITE" id="PS50937">
    <property type="entry name" value="HTH_MERR_2"/>
    <property type="match status" value="1"/>
</dbReference>
<reference evidence="6 7" key="1">
    <citation type="submission" date="2019-09" db="EMBL/GenBank/DDBJ databases">
        <title>Bacillus ochoae sp. nov., Paenibacillus whitsoniae sp. nov., Paenibacillus spiritus sp. nov. Isolated from the Mars Exploration Rover during spacecraft assembly.</title>
        <authorList>
            <person name="Seuylemezian A."/>
            <person name="Vaishampayan P."/>
        </authorList>
    </citation>
    <scope>NUCLEOTIDE SEQUENCE [LARGE SCALE GENOMIC DNA]</scope>
    <source>
        <strain evidence="6 7">MER_111</strain>
    </source>
</reference>
<evidence type="ECO:0000256" key="3">
    <source>
        <dbReference type="ARBA" id="ARBA00023163"/>
    </source>
</evidence>
<evidence type="ECO:0000259" key="5">
    <source>
        <dbReference type="PROSITE" id="PS50937"/>
    </source>
</evidence>
<dbReference type="EMBL" id="VYKK01000007">
    <property type="protein sequence ID" value="KAA9005872.1"/>
    <property type="molecule type" value="Genomic_DNA"/>
</dbReference>